<feature type="region of interest" description="Disordered" evidence="1">
    <location>
        <begin position="1"/>
        <end position="20"/>
    </location>
</feature>
<accession>A0A5B7FFN8</accession>
<gene>
    <name evidence="2" type="ORF">E2C01_038029</name>
</gene>
<sequence>MAVGGVGKRSGGRRQVVKRSAGLPKTPRDVLAAASSLLPAARCPAPPRLATIFPLPPPSLKTTIPALLHFVLSLHTFFSYPCSLAGFVHYAHELYIECQENYDAKMLQEMLSHQDRRAASQRRAFTSSVPVTRCVPEDDKISAA</sequence>
<proteinExistence type="predicted"/>
<comment type="caution">
    <text evidence="2">The sequence shown here is derived from an EMBL/GenBank/DDBJ whole genome shotgun (WGS) entry which is preliminary data.</text>
</comment>
<evidence type="ECO:0000313" key="2">
    <source>
        <dbReference type="EMBL" id="MPC44355.1"/>
    </source>
</evidence>
<dbReference type="EMBL" id="VSRR010006240">
    <property type="protein sequence ID" value="MPC44355.1"/>
    <property type="molecule type" value="Genomic_DNA"/>
</dbReference>
<keyword evidence="3" id="KW-1185">Reference proteome</keyword>
<dbReference type="Proteomes" id="UP000324222">
    <property type="component" value="Unassembled WGS sequence"/>
</dbReference>
<protein>
    <submittedName>
        <fullName evidence="2">Uncharacterized protein</fullName>
    </submittedName>
</protein>
<dbReference type="AlphaFoldDB" id="A0A5B7FFN8"/>
<evidence type="ECO:0000256" key="1">
    <source>
        <dbReference type="SAM" id="MobiDB-lite"/>
    </source>
</evidence>
<evidence type="ECO:0000313" key="3">
    <source>
        <dbReference type="Proteomes" id="UP000324222"/>
    </source>
</evidence>
<organism evidence="2 3">
    <name type="scientific">Portunus trituberculatus</name>
    <name type="common">Swimming crab</name>
    <name type="synonym">Neptunus trituberculatus</name>
    <dbReference type="NCBI Taxonomy" id="210409"/>
    <lineage>
        <taxon>Eukaryota</taxon>
        <taxon>Metazoa</taxon>
        <taxon>Ecdysozoa</taxon>
        <taxon>Arthropoda</taxon>
        <taxon>Crustacea</taxon>
        <taxon>Multicrustacea</taxon>
        <taxon>Malacostraca</taxon>
        <taxon>Eumalacostraca</taxon>
        <taxon>Eucarida</taxon>
        <taxon>Decapoda</taxon>
        <taxon>Pleocyemata</taxon>
        <taxon>Brachyura</taxon>
        <taxon>Eubrachyura</taxon>
        <taxon>Portunoidea</taxon>
        <taxon>Portunidae</taxon>
        <taxon>Portuninae</taxon>
        <taxon>Portunus</taxon>
    </lineage>
</organism>
<reference evidence="2 3" key="1">
    <citation type="submission" date="2019-05" db="EMBL/GenBank/DDBJ databases">
        <title>Another draft genome of Portunus trituberculatus and its Hox gene families provides insights of decapod evolution.</title>
        <authorList>
            <person name="Jeong J.-H."/>
            <person name="Song I."/>
            <person name="Kim S."/>
            <person name="Choi T."/>
            <person name="Kim D."/>
            <person name="Ryu S."/>
            <person name="Kim W."/>
        </authorList>
    </citation>
    <scope>NUCLEOTIDE SEQUENCE [LARGE SCALE GENOMIC DNA]</scope>
    <source>
        <tissue evidence="2">Muscle</tissue>
    </source>
</reference>
<name>A0A5B7FFN8_PORTR</name>